<evidence type="ECO:0000256" key="1">
    <source>
        <dbReference type="SAM" id="MobiDB-lite"/>
    </source>
</evidence>
<dbReference type="Proteomes" id="UP001345219">
    <property type="component" value="Chromosome 16"/>
</dbReference>
<evidence type="ECO:0000313" key="3">
    <source>
        <dbReference type="Proteomes" id="UP001345219"/>
    </source>
</evidence>
<protein>
    <submittedName>
        <fullName evidence="2">Uncharacterized protein</fullName>
    </submittedName>
</protein>
<dbReference type="AlphaFoldDB" id="A0AAN7PSR2"/>
<accession>A0AAN7PSR2</accession>
<dbReference type="EMBL" id="JAXIOK010000016">
    <property type="protein sequence ID" value="KAK4753169.1"/>
    <property type="molecule type" value="Genomic_DNA"/>
</dbReference>
<evidence type="ECO:0000313" key="2">
    <source>
        <dbReference type="EMBL" id="KAK4753169.1"/>
    </source>
</evidence>
<sequence length="118" mass="12003">MKGGPEISRDRSPALARTADGGAVEELRGDDADSKLEGTSSGLGGLGFEGIVGRELVEEPPLAGTEPPEEGNRGAVSGEIPGREGSRGSAIVRDAKETTPSAVKRVMTQKAAISSAKC</sequence>
<proteinExistence type="predicted"/>
<keyword evidence="3" id="KW-1185">Reference proteome</keyword>
<feature type="region of interest" description="Disordered" evidence="1">
    <location>
        <begin position="1"/>
        <end position="101"/>
    </location>
</feature>
<organism evidence="2 3">
    <name type="scientific">Trapa incisa</name>
    <dbReference type="NCBI Taxonomy" id="236973"/>
    <lineage>
        <taxon>Eukaryota</taxon>
        <taxon>Viridiplantae</taxon>
        <taxon>Streptophyta</taxon>
        <taxon>Embryophyta</taxon>
        <taxon>Tracheophyta</taxon>
        <taxon>Spermatophyta</taxon>
        <taxon>Magnoliopsida</taxon>
        <taxon>eudicotyledons</taxon>
        <taxon>Gunneridae</taxon>
        <taxon>Pentapetalae</taxon>
        <taxon>rosids</taxon>
        <taxon>malvids</taxon>
        <taxon>Myrtales</taxon>
        <taxon>Lythraceae</taxon>
        <taxon>Trapa</taxon>
    </lineage>
</organism>
<name>A0AAN7PSR2_9MYRT</name>
<feature type="compositionally biased region" description="Basic and acidic residues" evidence="1">
    <location>
        <begin position="25"/>
        <end position="36"/>
    </location>
</feature>
<comment type="caution">
    <text evidence="2">The sequence shown here is derived from an EMBL/GenBank/DDBJ whole genome shotgun (WGS) entry which is preliminary data.</text>
</comment>
<feature type="compositionally biased region" description="Gly residues" evidence="1">
    <location>
        <begin position="41"/>
        <end position="50"/>
    </location>
</feature>
<reference evidence="2 3" key="1">
    <citation type="journal article" date="2023" name="Hortic Res">
        <title>Pangenome of water caltrop reveals structural variations and asymmetric subgenome divergence after allopolyploidization.</title>
        <authorList>
            <person name="Zhang X."/>
            <person name="Chen Y."/>
            <person name="Wang L."/>
            <person name="Yuan Y."/>
            <person name="Fang M."/>
            <person name="Shi L."/>
            <person name="Lu R."/>
            <person name="Comes H.P."/>
            <person name="Ma Y."/>
            <person name="Chen Y."/>
            <person name="Huang G."/>
            <person name="Zhou Y."/>
            <person name="Zheng Z."/>
            <person name="Qiu Y."/>
        </authorList>
    </citation>
    <scope>NUCLEOTIDE SEQUENCE [LARGE SCALE GENOMIC DNA]</scope>
    <source>
        <tissue evidence="2">Roots</tissue>
    </source>
</reference>
<gene>
    <name evidence="2" type="ORF">SAY87_021967</name>
</gene>